<evidence type="ECO:0000313" key="8">
    <source>
        <dbReference type="Proteomes" id="UP000269226"/>
    </source>
</evidence>
<dbReference type="EMBL" id="AP018493">
    <property type="protein sequence ID" value="BBC61804.1"/>
    <property type="molecule type" value="Genomic_DNA"/>
</dbReference>
<dbReference type="Gene3D" id="3.20.20.300">
    <property type="entry name" value="Glycoside hydrolase, family 3, N-terminal domain"/>
    <property type="match status" value="1"/>
</dbReference>
<keyword evidence="5 7" id="KW-0326">Glycosidase</keyword>
<keyword evidence="7" id="KW-0614">Plasmid</keyword>
<dbReference type="GO" id="GO:0005975">
    <property type="term" value="P:carbohydrate metabolic process"/>
    <property type="evidence" value="ECO:0007669"/>
    <property type="project" value="InterPro"/>
</dbReference>
<dbReference type="PANTHER" id="PTHR30480:SF13">
    <property type="entry name" value="BETA-HEXOSAMINIDASE"/>
    <property type="match status" value="1"/>
</dbReference>
<gene>
    <name evidence="7" type="ORF">DAT561_p1102</name>
</gene>
<dbReference type="Pfam" id="PF00933">
    <property type="entry name" value="Glyco_hydro_3"/>
    <property type="match status" value="1"/>
</dbReference>
<dbReference type="GeneID" id="39499663"/>
<organism evidence="7 8">
    <name type="scientific">Melissococcus plutonius</name>
    <dbReference type="NCBI Taxonomy" id="33970"/>
    <lineage>
        <taxon>Bacteria</taxon>
        <taxon>Bacillati</taxon>
        <taxon>Bacillota</taxon>
        <taxon>Bacilli</taxon>
        <taxon>Lactobacillales</taxon>
        <taxon>Enterococcaceae</taxon>
        <taxon>Melissococcus</taxon>
    </lineage>
</organism>
<reference evidence="7 8" key="1">
    <citation type="submission" date="2018-01" db="EMBL/GenBank/DDBJ databases">
        <title>Whole genome sequence of Melissococcus plutonius DAT561.</title>
        <authorList>
            <person name="Okumura K."/>
            <person name="Takamatsu D."/>
            <person name="Okura M."/>
        </authorList>
    </citation>
    <scope>NUCLEOTIDE SEQUENCE [LARGE SCALE GENOMIC DNA]</scope>
    <source>
        <strain evidence="7 8">DAT561</strain>
        <plasmid evidence="8">pmp1 dat561 dna</plasmid>
    </source>
</reference>
<dbReference type="AlphaFoldDB" id="A0A2Z5Y4R0"/>
<dbReference type="GO" id="GO:0009254">
    <property type="term" value="P:peptidoglycan turnover"/>
    <property type="evidence" value="ECO:0007669"/>
    <property type="project" value="TreeGrafter"/>
</dbReference>
<dbReference type="GO" id="GO:0004563">
    <property type="term" value="F:beta-N-acetylhexosaminidase activity"/>
    <property type="evidence" value="ECO:0007669"/>
    <property type="project" value="UniProtKB-EC"/>
</dbReference>
<evidence type="ECO:0000256" key="1">
    <source>
        <dbReference type="ARBA" id="ARBA00001231"/>
    </source>
</evidence>
<comment type="catalytic activity">
    <reaction evidence="1">
        <text>Hydrolysis of terminal non-reducing N-acetyl-D-hexosamine residues in N-acetyl-beta-D-hexosaminides.</text>
        <dbReference type="EC" id="3.2.1.52"/>
    </reaction>
</comment>
<protein>
    <recommendedName>
        <fullName evidence="3">beta-N-acetylhexosaminidase</fullName>
        <ecNumber evidence="3">3.2.1.52</ecNumber>
    </recommendedName>
</protein>
<evidence type="ECO:0000259" key="6">
    <source>
        <dbReference type="Pfam" id="PF00933"/>
    </source>
</evidence>
<dbReference type="InterPro" id="IPR036962">
    <property type="entry name" value="Glyco_hydro_3_N_sf"/>
</dbReference>
<dbReference type="EC" id="3.2.1.52" evidence="3"/>
<keyword evidence="4 7" id="KW-0378">Hydrolase</keyword>
<evidence type="ECO:0000256" key="2">
    <source>
        <dbReference type="ARBA" id="ARBA00005336"/>
    </source>
</evidence>
<dbReference type="SUPFAM" id="SSF51445">
    <property type="entry name" value="(Trans)glycosidases"/>
    <property type="match status" value="1"/>
</dbReference>
<dbReference type="RefSeq" id="WP_014868564.1">
    <property type="nucleotide sequence ID" value="NZ_AP018493.1"/>
</dbReference>
<dbReference type="InterPro" id="IPR017853">
    <property type="entry name" value="GH"/>
</dbReference>
<dbReference type="PANTHER" id="PTHR30480">
    <property type="entry name" value="BETA-HEXOSAMINIDASE-RELATED"/>
    <property type="match status" value="1"/>
</dbReference>
<geneLocation type="plasmid" evidence="8">
    <name>pmp1 dat561 dna</name>
</geneLocation>
<evidence type="ECO:0000256" key="3">
    <source>
        <dbReference type="ARBA" id="ARBA00012663"/>
    </source>
</evidence>
<proteinExistence type="inferred from homology"/>
<dbReference type="Gene3D" id="3.40.50.1700">
    <property type="entry name" value="Glycoside hydrolase family 3 C-terminal domain"/>
    <property type="match status" value="1"/>
</dbReference>
<evidence type="ECO:0000256" key="5">
    <source>
        <dbReference type="ARBA" id="ARBA00023295"/>
    </source>
</evidence>
<dbReference type="InterPro" id="IPR001764">
    <property type="entry name" value="Glyco_hydro_3_N"/>
</dbReference>
<dbReference type="InterPro" id="IPR050226">
    <property type="entry name" value="NagZ_Beta-hexosaminidase"/>
</dbReference>
<accession>A0A2Z5Y4R0</accession>
<sequence>MVDLTKKPYCLNKQQINYIEEKIAKMSIDEKVGQLFFVIGQDENMTDIAEFIEKYQPGGMMYRPDVAEKIKREIATAQTASQVPLFFAANLESGGNGIISEGTWFGMPLQMAATDDPKSAYELGNVSGFEASQVGCNMSFAPIVDIDKNFRNPITNTRTFGSDKTRVMKMAEAQIKGLEKNQVIPVIKHFPGDGVDERDQHLVSSVNSLTKDDWMNTYGQIYRQLIETGISSIMIGHIMQPAWERYLQPDISDKDLRPASSSSLLINGLLRDVLQFNGLAITDATPMIGYNAATDRENLLPETINAGIDMILFNKNIDEDYHYIRQAVENGKLPIERVNEAIMRILGTKLAQGIMDTNESLLLTPPETLALDTKAHEKLAEEVAKKAVTLVKDRDHLLPLTPERYPRIRLVILGDSDEGGFKEGGKVTDLFKMQLEKVGFIVSLYNSQQLDFHEIFEEGVQDMKEKFDLALYIANIETASNQTTTRLDWIPLMAANAPWFMQAIPTVFISTANPYHLFDIPSVSTFINAYTGNKASVEAVMRKITGQEAFEGINPVDPFCGDFTAKL</sequence>
<evidence type="ECO:0000313" key="7">
    <source>
        <dbReference type="EMBL" id="BBC61804.1"/>
    </source>
</evidence>
<dbReference type="Proteomes" id="UP000269226">
    <property type="component" value="Plasmid pMP1"/>
</dbReference>
<evidence type="ECO:0000256" key="4">
    <source>
        <dbReference type="ARBA" id="ARBA00022801"/>
    </source>
</evidence>
<name>A0A2Z5Y4R0_9ENTE</name>
<dbReference type="InterPro" id="IPR036881">
    <property type="entry name" value="Glyco_hydro_3_C_sf"/>
</dbReference>
<comment type="similarity">
    <text evidence="2">Belongs to the glycosyl hydrolase 3 family.</text>
</comment>
<feature type="domain" description="Glycoside hydrolase family 3 N-terminal" evidence="6">
    <location>
        <begin position="28"/>
        <end position="346"/>
    </location>
</feature>